<keyword evidence="1" id="KW-1133">Transmembrane helix</keyword>
<feature type="transmembrane region" description="Helical" evidence="1">
    <location>
        <begin position="45"/>
        <end position="67"/>
    </location>
</feature>
<sequence length="304" mass="33856">MIEPACLLLMSLMFNVSLSLMMSFVKHYSLLQPFSTIGNLLKKTVLVFVLYTVASVLIDTVLGVFIYSNHLPREAIENEIKGRLNEMSQTPLRHTKSQFLLAVFQNITSLAKYSLSNLQSKICFAIIVAFVFAETLLAIILNIKILYEIYYGEGLPSAHKLQMMVYKTFCISTVTFMLFFVFPGLVVFMGIVGIFPSHYPMNCMHFLIGLQAPSIILNIILTIKPYRTAAKRIVSRMTGKVADGSSATSHAVPSNAVLVSNLTRNHSSFSNISVLNSPRESALYKTQRAAHFVNPVCTKLAVLL</sequence>
<feature type="transmembrane region" description="Helical" evidence="1">
    <location>
        <begin position="122"/>
        <end position="147"/>
    </location>
</feature>
<feature type="transmembrane region" description="Helical" evidence="1">
    <location>
        <begin position="7"/>
        <end position="25"/>
    </location>
</feature>
<dbReference type="Proteomes" id="UP001201812">
    <property type="component" value="Unassembled WGS sequence"/>
</dbReference>
<gene>
    <name evidence="2" type="ORF">DdX_22392</name>
</gene>
<evidence type="ECO:0000256" key="1">
    <source>
        <dbReference type="SAM" id="Phobius"/>
    </source>
</evidence>
<feature type="transmembrane region" description="Helical" evidence="1">
    <location>
        <begin position="168"/>
        <end position="192"/>
    </location>
</feature>
<protein>
    <submittedName>
        <fullName evidence="2">Uncharacterized protein</fullName>
    </submittedName>
</protein>
<feature type="transmembrane region" description="Helical" evidence="1">
    <location>
        <begin position="204"/>
        <end position="223"/>
    </location>
</feature>
<evidence type="ECO:0000313" key="3">
    <source>
        <dbReference type="Proteomes" id="UP001201812"/>
    </source>
</evidence>
<proteinExistence type="predicted"/>
<evidence type="ECO:0000313" key="2">
    <source>
        <dbReference type="EMBL" id="KAI1690615.1"/>
    </source>
</evidence>
<reference evidence="2" key="1">
    <citation type="submission" date="2022-01" db="EMBL/GenBank/DDBJ databases">
        <title>Genome Sequence Resource for Two Populations of Ditylenchus destructor, the Migratory Endoparasitic Phytonematode.</title>
        <authorList>
            <person name="Zhang H."/>
            <person name="Lin R."/>
            <person name="Xie B."/>
        </authorList>
    </citation>
    <scope>NUCLEOTIDE SEQUENCE</scope>
    <source>
        <strain evidence="2">BazhouSP</strain>
    </source>
</reference>
<comment type="caution">
    <text evidence="2">The sequence shown here is derived from an EMBL/GenBank/DDBJ whole genome shotgun (WGS) entry which is preliminary data.</text>
</comment>
<organism evidence="2 3">
    <name type="scientific">Ditylenchus destructor</name>
    <dbReference type="NCBI Taxonomy" id="166010"/>
    <lineage>
        <taxon>Eukaryota</taxon>
        <taxon>Metazoa</taxon>
        <taxon>Ecdysozoa</taxon>
        <taxon>Nematoda</taxon>
        <taxon>Chromadorea</taxon>
        <taxon>Rhabditida</taxon>
        <taxon>Tylenchina</taxon>
        <taxon>Tylenchomorpha</taxon>
        <taxon>Sphaerularioidea</taxon>
        <taxon>Anguinidae</taxon>
        <taxon>Anguininae</taxon>
        <taxon>Ditylenchus</taxon>
    </lineage>
</organism>
<keyword evidence="1" id="KW-0812">Transmembrane</keyword>
<keyword evidence="3" id="KW-1185">Reference proteome</keyword>
<name>A0AAD4QSI7_9BILA</name>
<dbReference type="AlphaFoldDB" id="A0AAD4QSI7"/>
<keyword evidence="1" id="KW-0472">Membrane</keyword>
<dbReference type="EMBL" id="JAKKPZ010001128">
    <property type="protein sequence ID" value="KAI1690615.1"/>
    <property type="molecule type" value="Genomic_DNA"/>
</dbReference>
<accession>A0AAD4QSI7</accession>